<name>A0ABT3G1Y7_9BACT</name>
<evidence type="ECO:0000313" key="2">
    <source>
        <dbReference type="Proteomes" id="UP001165653"/>
    </source>
</evidence>
<proteinExistence type="predicted"/>
<reference evidence="1" key="1">
    <citation type="submission" date="2022-10" db="EMBL/GenBank/DDBJ databases">
        <title>Luteolibacter sp. GHJ8, whole genome shotgun sequencing project.</title>
        <authorList>
            <person name="Zhao G."/>
            <person name="Shen L."/>
        </authorList>
    </citation>
    <scope>NUCLEOTIDE SEQUENCE</scope>
    <source>
        <strain evidence="1">GHJ8</strain>
    </source>
</reference>
<dbReference type="EMBL" id="JAPDDR010000004">
    <property type="protein sequence ID" value="MCW1913841.1"/>
    <property type="molecule type" value="Genomic_DNA"/>
</dbReference>
<gene>
    <name evidence="1" type="ORF">OJ996_09665</name>
</gene>
<accession>A0ABT3G1Y7</accession>
<sequence length="138" mass="15739">MKVSYSPGHEDSSNIHSIEILRNGDARLQRYDKQTRQVEVVLLKPKNAEAIRRYCELMSHGDSEVVGVAIGFPHISVWISSHGVHPTRTLQFSTAVSEAPFLWVDRHARRQVGDDFFKTQAFEVEFAKQLGALLKEYE</sequence>
<keyword evidence="2" id="KW-1185">Reference proteome</keyword>
<dbReference type="RefSeq" id="WP_264513343.1">
    <property type="nucleotide sequence ID" value="NZ_JAPDDR010000004.1"/>
</dbReference>
<comment type="caution">
    <text evidence="1">The sequence shown here is derived from an EMBL/GenBank/DDBJ whole genome shotgun (WGS) entry which is preliminary data.</text>
</comment>
<organism evidence="1 2">
    <name type="scientific">Luteolibacter rhizosphaerae</name>
    <dbReference type="NCBI Taxonomy" id="2989719"/>
    <lineage>
        <taxon>Bacteria</taxon>
        <taxon>Pseudomonadati</taxon>
        <taxon>Verrucomicrobiota</taxon>
        <taxon>Verrucomicrobiia</taxon>
        <taxon>Verrucomicrobiales</taxon>
        <taxon>Verrucomicrobiaceae</taxon>
        <taxon>Luteolibacter</taxon>
    </lineage>
</organism>
<protein>
    <submittedName>
        <fullName evidence="1">Uncharacterized protein</fullName>
    </submittedName>
</protein>
<dbReference type="Proteomes" id="UP001165653">
    <property type="component" value="Unassembled WGS sequence"/>
</dbReference>
<evidence type="ECO:0000313" key="1">
    <source>
        <dbReference type="EMBL" id="MCW1913841.1"/>
    </source>
</evidence>